<accession>I2F6Y0</accession>
<sequence>MTMRAYVPATVSLNRVSGDAVLCHAFFRRVRYKIV</sequence>
<dbReference type="HOGENOM" id="CLU_3365834_0_0_0"/>
<protein>
    <submittedName>
        <fullName evidence="1">Uncharacterized protein</fullName>
    </submittedName>
</protein>
<reference evidence="1 2" key="1">
    <citation type="journal article" date="2012" name="Genome Biol. Evol.">
        <title>Genome Sequence of the Mesophilic Thermotogales Bacterium Mesotoga prima MesG1.Ag.4.2 Reveals the Largest Thermotogales Genome To Date.</title>
        <authorList>
            <person name="Zhaxybayeva O."/>
            <person name="Swithers K.S."/>
            <person name="Foght J."/>
            <person name="Green A.G."/>
            <person name="Bruce D."/>
            <person name="Detter C."/>
            <person name="Han S."/>
            <person name="Teshima H."/>
            <person name="Han J."/>
            <person name="Woyke T."/>
            <person name="Pitluck S."/>
            <person name="Nolan M."/>
            <person name="Ivanova N."/>
            <person name="Pati A."/>
            <person name="Land M.L."/>
            <person name="Dlutek M."/>
            <person name="Doolittle W.F."/>
            <person name="Noll K.M."/>
            <person name="Nesbo C.L."/>
        </authorList>
    </citation>
    <scope>NUCLEOTIDE SEQUENCE [LARGE SCALE GENOMIC DNA]</scope>
    <source>
        <strain evidence="2">mesG1.Ag.4.2</strain>
    </source>
</reference>
<dbReference type="EMBL" id="CP003532">
    <property type="protein sequence ID" value="AFK07683.1"/>
    <property type="molecule type" value="Genomic_DNA"/>
</dbReference>
<organism evidence="1 2">
    <name type="scientific">Mesotoga prima MesG1.Ag.4.2</name>
    <dbReference type="NCBI Taxonomy" id="660470"/>
    <lineage>
        <taxon>Bacteria</taxon>
        <taxon>Thermotogati</taxon>
        <taxon>Thermotogota</taxon>
        <taxon>Thermotogae</taxon>
        <taxon>Kosmotogales</taxon>
        <taxon>Kosmotogaceae</taxon>
        <taxon>Mesotoga</taxon>
    </lineage>
</organism>
<dbReference type="Proteomes" id="UP000002881">
    <property type="component" value="Chromosome"/>
</dbReference>
<name>I2F6Y0_9BACT</name>
<evidence type="ECO:0000313" key="1">
    <source>
        <dbReference type="EMBL" id="AFK07683.1"/>
    </source>
</evidence>
<evidence type="ECO:0000313" key="2">
    <source>
        <dbReference type="Proteomes" id="UP000002881"/>
    </source>
</evidence>
<keyword evidence="2" id="KW-1185">Reference proteome</keyword>
<dbReference type="AlphaFoldDB" id="I2F6Y0"/>
<proteinExistence type="predicted"/>
<dbReference type="KEGG" id="mpg:Theba_2042"/>
<gene>
    <name evidence="1" type="ORF">Theba_2042</name>
</gene>